<proteinExistence type="predicted"/>
<evidence type="ECO:0000313" key="1">
    <source>
        <dbReference type="EMBL" id="SFV70309.1"/>
    </source>
</evidence>
<accession>A0A1W1CX05</accession>
<dbReference type="EMBL" id="FPHI01000049">
    <property type="protein sequence ID" value="SFV70309.1"/>
    <property type="molecule type" value="Genomic_DNA"/>
</dbReference>
<gene>
    <name evidence="1" type="ORF">MNB_SV-3-774</name>
</gene>
<reference evidence="1" key="1">
    <citation type="submission" date="2016-10" db="EMBL/GenBank/DDBJ databases">
        <authorList>
            <person name="de Groot N.N."/>
        </authorList>
    </citation>
    <scope>NUCLEOTIDE SEQUENCE</scope>
</reference>
<organism evidence="1">
    <name type="scientific">hydrothermal vent metagenome</name>
    <dbReference type="NCBI Taxonomy" id="652676"/>
    <lineage>
        <taxon>unclassified sequences</taxon>
        <taxon>metagenomes</taxon>
        <taxon>ecological metagenomes</taxon>
    </lineage>
</organism>
<protein>
    <submittedName>
        <fullName evidence="1">Membrane-associated phospholipid phosphatase</fullName>
    </submittedName>
</protein>
<name>A0A1W1CX05_9ZZZZ</name>
<sequence length="45" mass="4845">MLLSNSLYAKSNTQKLGDILQLAVPIGTYGTTLYLDDKEGAKSVL</sequence>
<dbReference type="AlphaFoldDB" id="A0A1W1CX05"/>